<dbReference type="PANTHER" id="PTHR30383:SF5">
    <property type="entry name" value="SGNH HYDROLASE-TYPE ESTERASE DOMAIN-CONTAINING PROTEIN"/>
    <property type="match status" value="1"/>
</dbReference>
<dbReference type="Pfam" id="PF13472">
    <property type="entry name" value="Lipase_GDSL_2"/>
    <property type="match status" value="1"/>
</dbReference>
<dbReference type="Proteomes" id="UP000176480">
    <property type="component" value="Unassembled WGS sequence"/>
</dbReference>
<dbReference type="SUPFAM" id="SSF52266">
    <property type="entry name" value="SGNH hydrolase"/>
    <property type="match status" value="1"/>
</dbReference>
<dbReference type="STRING" id="1802067.A2966_00385"/>
<gene>
    <name evidence="2" type="ORF">A2966_00385</name>
</gene>
<proteinExistence type="predicted"/>
<comment type="caution">
    <text evidence="2">The sequence shown here is derived from an EMBL/GenBank/DDBJ whole genome shotgun (WGS) entry which is preliminary data.</text>
</comment>
<dbReference type="Gene3D" id="3.40.50.1110">
    <property type="entry name" value="SGNH hydrolase"/>
    <property type="match status" value="1"/>
</dbReference>
<dbReference type="CDD" id="cd01832">
    <property type="entry name" value="SGNH_hydrolase_like_1"/>
    <property type="match status" value="1"/>
</dbReference>
<protein>
    <recommendedName>
        <fullName evidence="1">SGNH hydrolase-type esterase domain-containing protein</fullName>
    </recommendedName>
</protein>
<evidence type="ECO:0000313" key="2">
    <source>
        <dbReference type="EMBL" id="OGK51826.1"/>
    </source>
</evidence>
<dbReference type="AlphaFoldDB" id="A0A1F7J8A4"/>
<sequence length="235" mass="26873">MLRIILLLILAFSVIFSLFYLIRSNQKVEVKRSSERIYYLPLGDSLTIGLGVSEEERWPNILVSRLQKQRMPIQLGVNPAISGYTTEDLIREELPVVKQYQPDLVTILIGANDSFINLDLNVFRSNMQIILKEANEVVNDPSSVVVMTIPDYSIAFLPYGNQVPTKEKIITYNQIIKEEANKMGMPVIDIFSFSQNLQDPQYYIDGGLHPSGLGYQKWVDFIYPQVSKLLRNRGK</sequence>
<reference evidence="2 3" key="1">
    <citation type="journal article" date="2016" name="Nat. Commun.">
        <title>Thousands of microbial genomes shed light on interconnected biogeochemical processes in an aquifer system.</title>
        <authorList>
            <person name="Anantharaman K."/>
            <person name="Brown C.T."/>
            <person name="Hug L.A."/>
            <person name="Sharon I."/>
            <person name="Castelle C.J."/>
            <person name="Probst A.J."/>
            <person name="Thomas B.C."/>
            <person name="Singh A."/>
            <person name="Wilkins M.J."/>
            <person name="Karaoz U."/>
            <person name="Brodie E.L."/>
            <person name="Williams K.H."/>
            <person name="Hubbard S.S."/>
            <person name="Banfield J.F."/>
        </authorList>
    </citation>
    <scope>NUCLEOTIDE SEQUENCE [LARGE SCALE GENOMIC DNA]</scope>
</reference>
<organism evidence="2 3">
    <name type="scientific">Candidatus Roizmanbacteria bacterium RIFCSPLOWO2_01_FULL_41_22</name>
    <dbReference type="NCBI Taxonomy" id="1802067"/>
    <lineage>
        <taxon>Bacteria</taxon>
        <taxon>Candidatus Roizmaniibacteriota</taxon>
    </lineage>
</organism>
<dbReference type="InterPro" id="IPR013830">
    <property type="entry name" value="SGNH_hydro"/>
</dbReference>
<evidence type="ECO:0000259" key="1">
    <source>
        <dbReference type="Pfam" id="PF13472"/>
    </source>
</evidence>
<accession>A0A1F7J8A4</accession>
<dbReference type="InterPro" id="IPR051532">
    <property type="entry name" value="Ester_Hydrolysis_Enzymes"/>
</dbReference>
<evidence type="ECO:0000313" key="3">
    <source>
        <dbReference type="Proteomes" id="UP000176480"/>
    </source>
</evidence>
<dbReference type="GO" id="GO:0004622">
    <property type="term" value="F:phosphatidylcholine lysophospholipase activity"/>
    <property type="evidence" value="ECO:0007669"/>
    <property type="project" value="TreeGrafter"/>
</dbReference>
<dbReference type="EMBL" id="MGAR01000018">
    <property type="protein sequence ID" value="OGK51826.1"/>
    <property type="molecule type" value="Genomic_DNA"/>
</dbReference>
<name>A0A1F7J8A4_9BACT</name>
<dbReference type="PANTHER" id="PTHR30383">
    <property type="entry name" value="THIOESTERASE 1/PROTEASE 1/LYSOPHOSPHOLIPASE L1"/>
    <property type="match status" value="1"/>
</dbReference>
<dbReference type="InterPro" id="IPR036514">
    <property type="entry name" value="SGNH_hydro_sf"/>
</dbReference>
<feature type="domain" description="SGNH hydrolase-type esterase" evidence="1">
    <location>
        <begin position="42"/>
        <end position="216"/>
    </location>
</feature>